<proteinExistence type="predicted"/>
<reference evidence="2 3" key="1">
    <citation type="submission" date="2018-11" db="EMBL/GenBank/DDBJ databases">
        <authorList>
            <consortium name="Pathogen Informatics"/>
        </authorList>
    </citation>
    <scope>NUCLEOTIDE SEQUENCE [LARGE SCALE GENOMIC DNA]</scope>
</reference>
<dbReference type="WBParaSite" id="HPBE_0000265101-mRNA-1">
    <property type="protein sequence ID" value="HPBE_0000265101-mRNA-1"/>
    <property type="gene ID" value="HPBE_0000265101"/>
</dbReference>
<evidence type="ECO:0000313" key="2">
    <source>
        <dbReference type="EMBL" id="VDO27053.1"/>
    </source>
</evidence>
<evidence type="ECO:0000256" key="1">
    <source>
        <dbReference type="SAM" id="Coils"/>
    </source>
</evidence>
<sequence>MGVRPADTVTIPIEETPSTSAAEFNKLADEVRAATDSAEKVLEDYTAEADQLQKAKEKLESQEPTLSKLSDMATAMAQSGDTDGIDVVS</sequence>
<feature type="coiled-coil region" evidence="1">
    <location>
        <begin position="28"/>
        <end position="62"/>
    </location>
</feature>
<keyword evidence="3" id="KW-1185">Reference proteome</keyword>
<dbReference type="EMBL" id="UZAH01004432">
    <property type="protein sequence ID" value="VDO27053.1"/>
    <property type="molecule type" value="Genomic_DNA"/>
</dbReference>
<protein>
    <submittedName>
        <fullName evidence="4">Scaffolding protein</fullName>
    </submittedName>
</protein>
<keyword evidence="1" id="KW-0175">Coiled coil</keyword>
<evidence type="ECO:0000313" key="3">
    <source>
        <dbReference type="Proteomes" id="UP000050761"/>
    </source>
</evidence>
<evidence type="ECO:0000313" key="4">
    <source>
        <dbReference type="WBParaSite" id="HPBE_0000265101-mRNA-1"/>
    </source>
</evidence>
<organism evidence="3 4">
    <name type="scientific">Heligmosomoides polygyrus</name>
    <name type="common">Parasitic roundworm</name>
    <dbReference type="NCBI Taxonomy" id="6339"/>
    <lineage>
        <taxon>Eukaryota</taxon>
        <taxon>Metazoa</taxon>
        <taxon>Ecdysozoa</taxon>
        <taxon>Nematoda</taxon>
        <taxon>Chromadorea</taxon>
        <taxon>Rhabditida</taxon>
        <taxon>Rhabditina</taxon>
        <taxon>Rhabditomorpha</taxon>
        <taxon>Strongyloidea</taxon>
        <taxon>Heligmosomidae</taxon>
        <taxon>Heligmosomoides</taxon>
    </lineage>
</organism>
<accession>A0A183F909</accession>
<dbReference type="AlphaFoldDB" id="A0A183F909"/>
<reference evidence="4" key="2">
    <citation type="submission" date="2019-09" db="UniProtKB">
        <authorList>
            <consortium name="WormBaseParasite"/>
        </authorList>
    </citation>
    <scope>IDENTIFICATION</scope>
</reference>
<accession>A0A3P7V453</accession>
<dbReference type="Proteomes" id="UP000050761">
    <property type="component" value="Unassembled WGS sequence"/>
</dbReference>
<name>A0A183F909_HELPZ</name>
<gene>
    <name evidence="2" type="ORF">HPBE_LOCUS2652</name>
</gene>